<protein>
    <submittedName>
        <fullName evidence="1">Predicted protein</fullName>
    </submittedName>
</protein>
<name>D7L062_ARALL</name>
<dbReference type="AlphaFoldDB" id="D7L062"/>
<sequence length="70" mass="8129">MATVGLHNFIKISNFSDADFADVMRETNINSRDFEHDVDDMDATELLDGLHMTQIRENIANMLWENQNTR</sequence>
<keyword evidence="2" id="KW-1185">Reference proteome</keyword>
<accession>D7L062</accession>
<organism evidence="2">
    <name type="scientific">Arabidopsis lyrata subsp. lyrata</name>
    <name type="common">Lyre-leaved rock-cress</name>
    <dbReference type="NCBI Taxonomy" id="81972"/>
    <lineage>
        <taxon>Eukaryota</taxon>
        <taxon>Viridiplantae</taxon>
        <taxon>Streptophyta</taxon>
        <taxon>Embryophyta</taxon>
        <taxon>Tracheophyta</taxon>
        <taxon>Spermatophyta</taxon>
        <taxon>Magnoliopsida</taxon>
        <taxon>eudicotyledons</taxon>
        <taxon>Gunneridae</taxon>
        <taxon>Pentapetalae</taxon>
        <taxon>rosids</taxon>
        <taxon>malvids</taxon>
        <taxon>Brassicales</taxon>
        <taxon>Brassicaceae</taxon>
        <taxon>Camelineae</taxon>
        <taxon>Arabidopsis</taxon>
    </lineage>
</organism>
<evidence type="ECO:0000313" key="1">
    <source>
        <dbReference type="EMBL" id="EFH60073.1"/>
    </source>
</evidence>
<dbReference type="EMBL" id="GL348715">
    <property type="protein sequence ID" value="EFH60073.1"/>
    <property type="molecule type" value="Genomic_DNA"/>
</dbReference>
<reference evidence="2" key="1">
    <citation type="journal article" date="2011" name="Nat. Genet.">
        <title>The Arabidopsis lyrata genome sequence and the basis of rapid genome size change.</title>
        <authorList>
            <person name="Hu T.T."/>
            <person name="Pattyn P."/>
            <person name="Bakker E.G."/>
            <person name="Cao J."/>
            <person name="Cheng J.-F."/>
            <person name="Clark R.M."/>
            <person name="Fahlgren N."/>
            <person name="Fawcett J.A."/>
            <person name="Grimwood J."/>
            <person name="Gundlach H."/>
            <person name="Haberer G."/>
            <person name="Hollister J.D."/>
            <person name="Ossowski S."/>
            <person name="Ottilar R.P."/>
            <person name="Salamov A.A."/>
            <person name="Schneeberger K."/>
            <person name="Spannagl M."/>
            <person name="Wang X."/>
            <person name="Yang L."/>
            <person name="Nasrallah M.E."/>
            <person name="Bergelson J."/>
            <person name="Carrington J.C."/>
            <person name="Gaut B.S."/>
            <person name="Schmutz J."/>
            <person name="Mayer K.F.X."/>
            <person name="Van de Peer Y."/>
            <person name="Grigoriev I.V."/>
            <person name="Nordborg M."/>
            <person name="Weigel D."/>
            <person name="Guo Y.-L."/>
        </authorList>
    </citation>
    <scope>NUCLEOTIDE SEQUENCE [LARGE SCALE GENOMIC DNA]</scope>
    <source>
        <strain evidence="2">cv. MN47</strain>
    </source>
</reference>
<gene>
    <name evidence="1" type="ORF">ARALYDRAFT_674054</name>
</gene>
<dbReference type="Proteomes" id="UP000008694">
    <property type="component" value="Unassembled WGS sequence"/>
</dbReference>
<dbReference type="Gramene" id="Al_scaffold_0003_3251">
    <property type="protein sequence ID" value="Al_scaffold_0003_3251"/>
    <property type="gene ID" value="Al_scaffold_0003_3251"/>
</dbReference>
<dbReference type="HOGENOM" id="CLU_2870690_0_0_1"/>
<proteinExistence type="predicted"/>
<evidence type="ECO:0000313" key="2">
    <source>
        <dbReference type="Proteomes" id="UP000008694"/>
    </source>
</evidence>